<name>A0ABQ4NE04_9BACL</name>
<protein>
    <submittedName>
        <fullName evidence="1">Uncharacterized protein</fullName>
    </submittedName>
</protein>
<accession>A0ABQ4NE04</accession>
<reference evidence="1 2" key="1">
    <citation type="submission" date="2021-04" db="EMBL/GenBank/DDBJ databases">
        <title>Draft genome sequence of Paenibacillus cisolokensis, LC2-13A.</title>
        <authorList>
            <person name="Uke A."/>
            <person name="Chhe C."/>
            <person name="Baramee S."/>
            <person name="Kosugi A."/>
        </authorList>
    </citation>
    <scope>NUCLEOTIDE SEQUENCE [LARGE SCALE GENOMIC DNA]</scope>
    <source>
        <strain evidence="1 2">LC2-13A</strain>
    </source>
</reference>
<evidence type="ECO:0000313" key="2">
    <source>
        <dbReference type="Proteomes" id="UP000680304"/>
    </source>
</evidence>
<organism evidence="1 2">
    <name type="scientific">Paenibacillus cisolokensis</name>
    <dbReference type="NCBI Taxonomy" id="1658519"/>
    <lineage>
        <taxon>Bacteria</taxon>
        <taxon>Bacillati</taxon>
        <taxon>Bacillota</taxon>
        <taxon>Bacilli</taxon>
        <taxon>Bacillales</taxon>
        <taxon>Paenibacillaceae</taxon>
        <taxon>Paenibacillus</taxon>
    </lineage>
</organism>
<keyword evidence="2" id="KW-1185">Reference proteome</keyword>
<dbReference type="EMBL" id="BOVJ01000168">
    <property type="protein sequence ID" value="GIQ66169.1"/>
    <property type="molecule type" value="Genomic_DNA"/>
</dbReference>
<evidence type="ECO:0000313" key="1">
    <source>
        <dbReference type="EMBL" id="GIQ66169.1"/>
    </source>
</evidence>
<dbReference type="RefSeq" id="WP_213530716.1">
    <property type="nucleotide sequence ID" value="NZ_BOVJ01000168.1"/>
</dbReference>
<dbReference type="Proteomes" id="UP000680304">
    <property type="component" value="Unassembled WGS sequence"/>
</dbReference>
<gene>
    <name evidence="1" type="ORF">PACILC2_47370</name>
</gene>
<proteinExistence type="predicted"/>
<comment type="caution">
    <text evidence="1">The sequence shown here is derived from an EMBL/GenBank/DDBJ whole genome shotgun (WGS) entry which is preliminary data.</text>
</comment>
<sequence length="130" mass="14802">MNPDFIRLKSLEGELKLSHKNKDYGITVSTAEFVIHKPHVNYFIRFADMVSIVPYEAPGGGRMAVRHKRRGGAELATANPSRDTYRIFVRGATVHNRSGRFDIGPMEFVLPIHRDLLELVAQYSGMELFR</sequence>